<dbReference type="EC" id="4.1.2.43" evidence="4"/>
<dbReference type="InterPro" id="IPR011060">
    <property type="entry name" value="RibuloseP-bd_barrel"/>
</dbReference>
<dbReference type="NCBIfam" id="TIGR03128">
    <property type="entry name" value="RuMP_HxlA"/>
    <property type="match status" value="1"/>
</dbReference>
<reference evidence="7 8" key="1">
    <citation type="submission" date="2024-04" db="EMBL/GenBank/DDBJ databases">
        <title>Human intestinal bacterial collection.</title>
        <authorList>
            <person name="Pauvert C."/>
            <person name="Hitch T.C.A."/>
            <person name="Clavel T."/>
        </authorList>
    </citation>
    <scope>NUCLEOTIDE SEQUENCE [LARGE SCALE GENOMIC DNA]</scope>
    <source>
        <strain evidence="7 8">CLA-AA-H197</strain>
    </source>
</reference>
<dbReference type="GeneID" id="98642799"/>
<evidence type="ECO:0000256" key="5">
    <source>
        <dbReference type="ARBA" id="ARBA00023239"/>
    </source>
</evidence>
<keyword evidence="8" id="KW-1185">Reference proteome</keyword>
<evidence type="ECO:0000256" key="2">
    <source>
        <dbReference type="ARBA" id="ARBA00005014"/>
    </source>
</evidence>
<dbReference type="PANTHER" id="PTHR35039">
    <property type="entry name" value="3-KETO-L-GULONATE-6-PHOSPHATE DECARBOXYLASE SGBH-RELATED"/>
    <property type="match status" value="1"/>
</dbReference>
<evidence type="ECO:0000313" key="7">
    <source>
        <dbReference type="EMBL" id="MEQ2636746.1"/>
    </source>
</evidence>
<protein>
    <recommendedName>
        <fullName evidence="4">3-hexulose-6-phosphate synthase</fullName>
        <ecNumber evidence="4">4.1.2.43</ecNumber>
    </recommendedName>
</protein>
<sequence>MADKKFQVALDLFTIEDAMRILEQVGEYVDIIEVGTPLMVAEGARAVRTIKDAYPTKTVFADIKVMDGGGEVPKSCIQAGCDMFSVLCASDDATLRAAIELAHANDVMVLADMCNVKNMEERAAQVAPMGPDYLCCHVGFDRQATGADPVEELKRLSGVSTPKAIAGGIKLSTFKAAVESEAQDIISGGAIFNAEKPGEVARQMREILDAYNASH</sequence>
<evidence type="ECO:0000256" key="3">
    <source>
        <dbReference type="ARBA" id="ARBA00006350"/>
    </source>
</evidence>
<comment type="similarity">
    <text evidence="3">Belongs to the HPS/KGPDC family. HPS subfamily.</text>
</comment>
<dbReference type="Pfam" id="PF00215">
    <property type="entry name" value="OMPdecase"/>
    <property type="match status" value="1"/>
</dbReference>
<dbReference type="SUPFAM" id="SSF51366">
    <property type="entry name" value="Ribulose-phoshate binding barrel"/>
    <property type="match status" value="1"/>
</dbReference>
<dbReference type="Proteomes" id="UP001478817">
    <property type="component" value="Unassembled WGS sequence"/>
</dbReference>
<comment type="catalytic activity">
    <reaction evidence="1">
        <text>D-ribulose 5-phosphate + formaldehyde = D-arabino-hex-3-ulose 6-phosphate</text>
        <dbReference type="Rhea" id="RHEA:25201"/>
        <dbReference type="ChEBI" id="CHEBI:16842"/>
        <dbReference type="ChEBI" id="CHEBI:58121"/>
        <dbReference type="ChEBI" id="CHEBI:58542"/>
        <dbReference type="EC" id="4.1.2.43"/>
    </reaction>
</comment>
<evidence type="ECO:0000256" key="4">
    <source>
        <dbReference type="ARBA" id="ARBA00012890"/>
    </source>
</evidence>
<name>A0ABV1IDU4_9ACTN</name>
<keyword evidence="5 7" id="KW-0456">Lyase</keyword>
<accession>A0ABV1IDU4</accession>
<proteinExistence type="inferred from homology"/>
<gene>
    <name evidence="7" type="primary">hxlA</name>
    <name evidence="7" type="ORF">AAAT05_00055</name>
</gene>
<dbReference type="InterPro" id="IPR013785">
    <property type="entry name" value="Aldolase_TIM"/>
</dbReference>
<organism evidence="7 8">
    <name type="scientific">Paratractidigestivibacter faecalis</name>
    <dbReference type="NCBI Taxonomy" id="2292441"/>
    <lineage>
        <taxon>Bacteria</taxon>
        <taxon>Bacillati</taxon>
        <taxon>Actinomycetota</taxon>
        <taxon>Coriobacteriia</taxon>
        <taxon>Coriobacteriales</taxon>
        <taxon>Atopobiaceae</taxon>
        <taxon>Paratractidigestivibacter</taxon>
    </lineage>
</organism>
<dbReference type="InterPro" id="IPR017553">
    <property type="entry name" value="3-hexulose-6-phosphate_synth"/>
</dbReference>
<dbReference type="Gene3D" id="3.20.20.70">
    <property type="entry name" value="Aldolase class I"/>
    <property type="match status" value="1"/>
</dbReference>
<evidence type="ECO:0000313" key="8">
    <source>
        <dbReference type="Proteomes" id="UP001478817"/>
    </source>
</evidence>
<dbReference type="InterPro" id="IPR001754">
    <property type="entry name" value="OMPdeCOase_dom"/>
</dbReference>
<dbReference type="SMART" id="SM00934">
    <property type="entry name" value="OMPdecase"/>
    <property type="match status" value="1"/>
</dbReference>
<comment type="caution">
    <text evidence="7">The sequence shown here is derived from an EMBL/GenBank/DDBJ whole genome shotgun (WGS) entry which is preliminary data.</text>
</comment>
<dbReference type="RefSeq" id="WP_117205917.1">
    <property type="nucleotide sequence ID" value="NZ_JBBNGS010000001.1"/>
</dbReference>
<feature type="domain" description="Orotidine 5'-phosphate decarboxylase" evidence="6">
    <location>
        <begin position="5"/>
        <end position="204"/>
    </location>
</feature>
<comment type="pathway">
    <text evidence="2">One-carbon metabolism; formaldehyde assimilation via RuMP pathway; D-fructose 6-phosphate from D-ribulose 5-phosphate and formaldehyde: step 1/2.</text>
</comment>
<dbReference type="GO" id="GO:0043801">
    <property type="term" value="F:hexulose-6-phosphate synthase activity"/>
    <property type="evidence" value="ECO:0007669"/>
    <property type="project" value="UniProtKB-EC"/>
</dbReference>
<dbReference type="EMBL" id="JBBNGS010000001">
    <property type="protein sequence ID" value="MEQ2636746.1"/>
    <property type="molecule type" value="Genomic_DNA"/>
</dbReference>
<evidence type="ECO:0000256" key="1">
    <source>
        <dbReference type="ARBA" id="ARBA00000718"/>
    </source>
</evidence>
<dbReference type="PANTHER" id="PTHR35039:SF3">
    <property type="entry name" value="3-KETO-L-GULONATE-6-PHOSPHATE DECARBOXYLASE SGBH-RELATED"/>
    <property type="match status" value="1"/>
</dbReference>
<evidence type="ECO:0000259" key="6">
    <source>
        <dbReference type="SMART" id="SM00934"/>
    </source>
</evidence>